<sequence>MTQSDLARAYLRMVEDRLRALDVFRERASYANLRRESQEIVELVLKAALRSLGVDPPRIHEVGRFFAREIEALPEELRAEAAILIAASRELRKDREMSFYGEVDSLPTESFSAEEGEEGYRWAALGVAWLRKLLASQGEENEGGEGLR</sequence>
<dbReference type="OrthoDB" id="195862at2"/>
<evidence type="ECO:0000313" key="2">
    <source>
        <dbReference type="EMBL" id="VVM06413.1"/>
    </source>
</evidence>
<dbReference type="Gene3D" id="1.20.120.330">
    <property type="entry name" value="Nucleotidyltransferases domain 2"/>
    <property type="match status" value="1"/>
</dbReference>
<dbReference type="Pfam" id="PF05168">
    <property type="entry name" value="HEPN"/>
    <property type="match status" value="1"/>
</dbReference>
<dbReference type="Proteomes" id="UP000381693">
    <property type="component" value="Unassembled WGS sequence"/>
</dbReference>
<dbReference type="PROSITE" id="PS50910">
    <property type="entry name" value="HEPN"/>
    <property type="match status" value="1"/>
</dbReference>
<dbReference type="RefSeq" id="WP_142525099.1">
    <property type="nucleotide sequence ID" value="NZ_CABFUZ020000113.1"/>
</dbReference>
<dbReference type="EMBL" id="CABFUZ020000113">
    <property type="protein sequence ID" value="VVM06413.1"/>
    <property type="molecule type" value="Genomic_DNA"/>
</dbReference>
<proteinExistence type="predicted"/>
<comment type="caution">
    <text evidence="2">The sequence shown here is derived from an EMBL/GenBank/DDBJ whole genome shotgun (WGS) entry which is preliminary data.</text>
</comment>
<dbReference type="InterPro" id="IPR007842">
    <property type="entry name" value="HEPN_dom"/>
</dbReference>
<dbReference type="AlphaFoldDB" id="A0A5E6MF08"/>
<keyword evidence="3" id="KW-1185">Reference proteome</keyword>
<feature type="domain" description="HEPN" evidence="1">
    <location>
        <begin position="11"/>
        <end position="126"/>
    </location>
</feature>
<evidence type="ECO:0000313" key="3">
    <source>
        <dbReference type="Proteomes" id="UP000381693"/>
    </source>
</evidence>
<gene>
    <name evidence="2" type="ORF">MAMC_01060</name>
</gene>
<organism evidence="2 3">
    <name type="scientific">Methylacidimicrobium cyclopophantes</name>
    <dbReference type="NCBI Taxonomy" id="1041766"/>
    <lineage>
        <taxon>Bacteria</taxon>
        <taxon>Pseudomonadati</taxon>
        <taxon>Verrucomicrobiota</taxon>
        <taxon>Methylacidimicrobium</taxon>
    </lineage>
</organism>
<evidence type="ECO:0000259" key="1">
    <source>
        <dbReference type="PROSITE" id="PS50910"/>
    </source>
</evidence>
<name>A0A5E6MF08_9BACT</name>
<reference evidence="2" key="1">
    <citation type="submission" date="2019-09" db="EMBL/GenBank/DDBJ databases">
        <authorList>
            <person name="Cremers G."/>
        </authorList>
    </citation>
    <scope>NUCLEOTIDE SEQUENCE [LARGE SCALE GENOMIC DNA]</scope>
    <source>
        <strain evidence="2">3B</strain>
    </source>
</reference>
<protein>
    <recommendedName>
        <fullName evidence="1">HEPN domain-containing protein</fullName>
    </recommendedName>
</protein>
<accession>A0A5E6MF08</accession>